<proteinExistence type="predicted"/>
<feature type="compositionally biased region" description="Basic and acidic residues" evidence="1">
    <location>
        <begin position="13"/>
        <end position="23"/>
    </location>
</feature>
<feature type="compositionally biased region" description="Basic residues" evidence="1">
    <location>
        <begin position="1"/>
        <end position="12"/>
    </location>
</feature>
<reference evidence="2" key="1">
    <citation type="submission" date="2023-08" db="EMBL/GenBank/DDBJ databases">
        <authorList>
            <person name="Alioto T."/>
            <person name="Alioto T."/>
            <person name="Gomez Garrido J."/>
        </authorList>
    </citation>
    <scope>NUCLEOTIDE SEQUENCE</scope>
</reference>
<organism evidence="2 3">
    <name type="scientific">Octopus vulgaris</name>
    <name type="common">Common octopus</name>
    <dbReference type="NCBI Taxonomy" id="6645"/>
    <lineage>
        <taxon>Eukaryota</taxon>
        <taxon>Metazoa</taxon>
        <taxon>Spiralia</taxon>
        <taxon>Lophotrochozoa</taxon>
        <taxon>Mollusca</taxon>
        <taxon>Cephalopoda</taxon>
        <taxon>Coleoidea</taxon>
        <taxon>Octopodiformes</taxon>
        <taxon>Octopoda</taxon>
        <taxon>Incirrata</taxon>
        <taxon>Octopodidae</taxon>
        <taxon>Octopus</taxon>
    </lineage>
</organism>
<gene>
    <name evidence="2" type="ORF">OCTVUL_1B023568</name>
</gene>
<feature type="region of interest" description="Disordered" evidence="1">
    <location>
        <begin position="515"/>
        <end position="558"/>
    </location>
</feature>
<feature type="compositionally biased region" description="Basic and acidic residues" evidence="1">
    <location>
        <begin position="398"/>
        <end position="408"/>
    </location>
</feature>
<evidence type="ECO:0000313" key="3">
    <source>
        <dbReference type="Proteomes" id="UP001162480"/>
    </source>
</evidence>
<dbReference type="AlphaFoldDB" id="A0AA36FM39"/>
<feature type="region of interest" description="Disordered" evidence="1">
    <location>
        <begin position="286"/>
        <end position="325"/>
    </location>
</feature>
<evidence type="ECO:0008006" key="4">
    <source>
        <dbReference type="Google" id="ProtNLM"/>
    </source>
</evidence>
<feature type="region of interest" description="Disordered" evidence="1">
    <location>
        <begin position="206"/>
        <end position="249"/>
    </location>
</feature>
<feature type="region of interest" description="Disordered" evidence="1">
    <location>
        <begin position="53"/>
        <end position="98"/>
    </location>
</feature>
<feature type="region of interest" description="Disordered" evidence="1">
    <location>
        <begin position="592"/>
        <end position="636"/>
    </location>
</feature>
<feature type="region of interest" description="Disordered" evidence="1">
    <location>
        <begin position="1"/>
        <end position="24"/>
    </location>
</feature>
<protein>
    <recommendedName>
        <fullName evidence="4">Serine/arginine repetitive matrix protein 1-like</fullName>
    </recommendedName>
</protein>
<dbReference type="Proteomes" id="UP001162480">
    <property type="component" value="Chromosome 28"/>
</dbReference>
<evidence type="ECO:0000313" key="2">
    <source>
        <dbReference type="EMBL" id="CAI9742837.1"/>
    </source>
</evidence>
<feature type="region of interest" description="Disordered" evidence="1">
    <location>
        <begin position="361"/>
        <end position="479"/>
    </location>
</feature>
<keyword evidence="3" id="KW-1185">Reference proteome</keyword>
<name>A0AA36FM39_OCTVU</name>
<dbReference type="EMBL" id="OX597841">
    <property type="protein sequence ID" value="CAI9742837.1"/>
    <property type="molecule type" value="Genomic_DNA"/>
</dbReference>
<feature type="region of interest" description="Disordered" evidence="1">
    <location>
        <begin position="132"/>
        <end position="171"/>
    </location>
</feature>
<accession>A0AA36FM39</accession>
<evidence type="ECO:0000256" key="1">
    <source>
        <dbReference type="SAM" id="MobiDB-lite"/>
    </source>
</evidence>
<sequence>MRTSRYRLRTRGRTRDRCRKDVTRYTLSIQRRSPPRKIPKDGNCGEYKVEAASGRVAPGLRQSPGAPPPCRARNRKNEPKLAVSPRKPGRTRDRCRKDVTRYTLSIQRRSPPRKIPKDSNCGEYKVEAISGRVAPGLRQSPGAPPRYRARNRKNEPKLGVSPRKPGRTRDRCRKDVMRYTLSIQRRSPPRKIPKDSNCGEYKVEAASGRVAPGLRQSPGAPPPCRARNRKNEPKLAVSPRKPGRTRDRCRKDVTRYTLSIQRRSPPRKIPKDSNCGEYKVEAISGRVAPGLRQSPGAPPRYRARNRKNEPKLGVSPRKPGRTRDRCRKDVMRYTLSIQRRSPPRKIPKDGNCGEYKVEAASGRVAPGLRQSPGAPPPCRARNRKNEPKLAVSPRKPGRTRDRCRKDVTRYTLSIQRRSPPRKIPKDSNCGEYKVEAISGRVAPGLGQSPGAPPRYRARNRKNEPKLGVSPRKPGRTRDRCRKDVMRYTLSIQRRSPPRKIPKDGNCGEYKVEAASGRVAPGLRQSPGAPPPCRARNRKNEPKLAVSPRKPGRTRDRCRKDVTRYTLSIQRRSPPRKIPKDSNCGEYKVEAISGRVAPGLRQSPGAPPRYRARNRKNEPKLGVSPRKPGRTRDRCRKDVMRYTLSIQRRGPSRKVPKDGNCG</sequence>